<sequence length="167" mass="17941">MKVGHRKTNPSSALKLECKRLGMAGEQEGGGTLAASQQQLYCRSLQGALLQQDYTRALLGTIATGRHQRPLGTERTTTGGHLLWSQSGAATDRNRPHRQAAGHTWSTPGPRRTRLSRLLAPSTTDPESVGPRARPPATGADPLGTQPSPRTLFTKTKAVQQFPAVTE</sequence>
<dbReference type="AlphaFoldDB" id="A0AAV7PQQ5"/>
<evidence type="ECO:0000256" key="1">
    <source>
        <dbReference type="SAM" id="MobiDB-lite"/>
    </source>
</evidence>
<feature type="region of interest" description="Disordered" evidence="1">
    <location>
        <begin position="87"/>
        <end position="167"/>
    </location>
</feature>
<organism evidence="2 3">
    <name type="scientific">Pleurodeles waltl</name>
    <name type="common">Iberian ribbed newt</name>
    <dbReference type="NCBI Taxonomy" id="8319"/>
    <lineage>
        <taxon>Eukaryota</taxon>
        <taxon>Metazoa</taxon>
        <taxon>Chordata</taxon>
        <taxon>Craniata</taxon>
        <taxon>Vertebrata</taxon>
        <taxon>Euteleostomi</taxon>
        <taxon>Amphibia</taxon>
        <taxon>Batrachia</taxon>
        <taxon>Caudata</taxon>
        <taxon>Salamandroidea</taxon>
        <taxon>Salamandridae</taxon>
        <taxon>Pleurodelinae</taxon>
        <taxon>Pleurodeles</taxon>
    </lineage>
</organism>
<reference evidence="2" key="1">
    <citation type="journal article" date="2022" name="bioRxiv">
        <title>Sequencing and chromosome-scale assembly of the giantPleurodeles waltlgenome.</title>
        <authorList>
            <person name="Brown T."/>
            <person name="Elewa A."/>
            <person name="Iarovenko S."/>
            <person name="Subramanian E."/>
            <person name="Araus A.J."/>
            <person name="Petzold A."/>
            <person name="Susuki M."/>
            <person name="Suzuki K.-i.T."/>
            <person name="Hayashi T."/>
            <person name="Toyoda A."/>
            <person name="Oliveira C."/>
            <person name="Osipova E."/>
            <person name="Leigh N.D."/>
            <person name="Simon A."/>
            <person name="Yun M.H."/>
        </authorList>
    </citation>
    <scope>NUCLEOTIDE SEQUENCE</scope>
    <source>
        <strain evidence="2">20211129_DDA</strain>
        <tissue evidence="2">Liver</tissue>
    </source>
</reference>
<accession>A0AAV7PQQ5</accession>
<protein>
    <submittedName>
        <fullName evidence="2">Uncharacterized protein</fullName>
    </submittedName>
</protein>
<feature type="compositionally biased region" description="Polar residues" evidence="1">
    <location>
        <begin position="145"/>
        <end position="159"/>
    </location>
</feature>
<keyword evidence="3" id="KW-1185">Reference proteome</keyword>
<dbReference type="EMBL" id="JANPWB010000011">
    <property type="protein sequence ID" value="KAJ1128823.1"/>
    <property type="molecule type" value="Genomic_DNA"/>
</dbReference>
<proteinExistence type="predicted"/>
<gene>
    <name evidence="2" type="ORF">NDU88_007197</name>
</gene>
<comment type="caution">
    <text evidence="2">The sequence shown here is derived from an EMBL/GenBank/DDBJ whole genome shotgun (WGS) entry which is preliminary data.</text>
</comment>
<name>A0AAV7PQQ5_PLEWA</name>
<dbReference type="Proteomes" id="UP001066276">
    <property type="component" value="Chromosome 7"/>
</dbReference>
<evidence type="ECO:0000313" key="3">
    <source>
        <dbReference type="Proteomes" id="UP001066276"/>
    </source>
</evidence>
<evidence type="ECO:0000313" key="2">
    <source>
        <dbReference type="EMBL" id="KAJ1128823.1"/>
    </source>
</evidence>